<dbReference type="InterPro" id="IPR036918">
    <property type="entry name" value="Pyrv_Knase_C_sf"/>
</dbReference>
<evidence type="ECO:0000313" key="1">
    <source>
        <dbReference type="EMBL" id="GAG28521.1"/>
    </source>
</evidence>
<dbReference type="Gene3D" id="3.40.1380.20">
    <property type="entry name" value="Pyruvate kinase, C-terminal domain"/>
    <property type="match status" value="1"/>
</dbReference>
<name>X0XUM5_9ZZZZ</name>
<comment type="caution">
    <text evidence="1">The sequence shown here is derived from an EMBL/GenBank/DDBJ whole genome shotgun (WGS) entry which is preliminary data.</text>
</comment>
<dbReference type="EMBL" id="BARS01047567">
    <property type="protein sequence ID" value="GAG28521.1"/>
    <property type="molecule type" value="Genomic_DNA"/>
</dbReference>
<dbReference type="SUPFAM" id="SSF52935">
    <property type="entry name" value="PK C-terminal domain-like"/>
    <property type="match status" value="1"/>
</dbReference>
<evidence type="ECO:0008006" key="2">
    <source>
        <dbReference type="Google" id="ProtNLM"/>
    </source>
</evidence>
<reference evidence="1" key="1">
    <citation type="journal article" date="2014" name="Front. Microbiol.">
        <title>High frequency of phylogenetically diverse reductive dehalogenase-homologous genes in deep subseafloor sedimentary metagenomes.</title>
        <authorList>
            <person name="Kawai M."/>
            <person name="Futagami T."/>
            <person name="Toyoda A."/>
            <person name="Takaki Y."/>
            <person name="Nishi S."/>
            <person name="Hori S."/>
            <person name="Arai W."/>
            <person name="Tsubouchi T."/>
            <person name="Morono Y."/>
            <person name="Uchiyama I."/>
            <person name="Ito T."/>
            <person name="Fujiyama A."/>
            <person name="Inagaki F."/>
            <person name="Takami H."/>
        </authorList>
    </citation>
    <scope>NUCLEOTIDE SEQUENCE</scope>
    <source>
        <strain evidence="1">Expedition CK06-06</strain>
    </source>
</reference>
<gene>
    <name evidence="1" type="ORF">S01H1_71433</name>
</gene>
<dbReference type="AlphaFoldDB" id="X0XUM5"/>
<sequence length="78" mass="8253">ANVLRLFSQGMKVCLEIAVMAADAGAIPIGENVIAVGGQGRWADTAIIIKSANSTAFFDLDIGEILAKPISKRIPRKE</sequence>
<feature type="non-terminal residue" evidence="1">
    <location>
        <position position="1"/>
    </location>
</feature>
<protein>
    <recommendedName>
        <fullName evidence="2">Pyruvate kinase C-terminal domain-containing protein</fullName>
    </recommendedName>
</protein>
<organism evidence="1">
    <name type="scientific">marine sediment metagenome</name>
    <dbReference type="NCBI Taxonomy" id="412755"/>
    <lineage>
        <taxon>unclassified sequences</taxon>
        <taxon>metagenomes</taxon>
        <taxon>ecological metagenomes</taxon>
    </lineage>
</organism>
<proteinExistence type="predicted"/>
<accession>X0XUM5</accession>